<dbReference type="FunFam" id="2.30.38.10:FF:000001">
    <property type="entry name" value="Non-ribosomal peptide synthetase PvdI"/>
    <property type="match status" value="1"/>
</dbReference>
<accession>A0A9X5I7J7</accession>
<dbReference type="CDD" id="cd19534">
    <property type="entry name" value="E_NRPS"/>
    <property type="match status" value="1"/>
</dbReference>
<evidence type="ECO:0000256" key="1">
    <source>
        <dbReference type="ARBA" id="ARBA00001957"/>
    </source>
</evidence>
<evidence type="ECO:0000259" key="8">
    <source>
        <dbReference type="PROSITE" id="PS50075"/>
    </source>
</evidence>
<evidence type="ECO:0000313" key="10">
    <source>
        <dbReference type="Proteomes" id="UP000031532"/>
    </source>
</evidence>
<gene>
    <name evidence="9" type="ORF">QH73_0025475</name>
</gene>
<evidence type="ECO:0000256" key="4">
    <source>
        <dbReference type="ARBA" id="ARBA00022553"/>
    </source>
</evidence>
<evidence type="ECO:0000256" key="7">
    <source>
        <dbReference type="SAM" id="MobiDB-lite"/>
    </source>
</evidence>
<comment type="cofactor">
    <cofactor evidence="1">
        <name>pantetheine 4'-phosphate</name>
        <dbReference type="ChEBI" id="CHEBI:47942"/>
    </cofactor>
</comment>
<dbReference type="InterPro" id="IPR036291">
    <property type="entry name" value="NAD(P)-bd_dom_sf"/>
</dbReference>
<keyword evidence="4" id="KW-0597">Phosphoprotein</keyword>
<dbReference type="InterPro" id="IPR001242">
    <property type="entry name" value="Condensation_dom"/>
</dbReference>
<sequence length="1980" mass="221568">MKMQPEIIEGYRLSPQQKHLWLLQQSDRQTYRTQFALLIEGNLDIKVLEIALQKVVARHEILRTNFCCLPGMTIPLQVIGDRSTVSIQYEICKDANIQKVFIERLKTSLDLTQSSLLDISLINLSSRQDILLISLPSLCADRATIDNFVRELSHLYIACLDDKELSDELTQYVDISEWQNELFEAEDTKVGVEYWCKQDLFNALSLKLPIENRLKQKAEFKPQYLSFKIDSDLLGQLEAIAQKYDCSISDFLLTCWLVILWRFTRQEKITLGRAFDGRKYEELERSLGLLEKYLPLSCHLNDRSQFQEILKQVEQATVEIEQWQEYFSWENVKLEQNDPSLAFFPICFDFWQQPQKYYTDEIAFAVIQQYVCCDRFNLKLSCLLQDASLTAEFHYDSTLFDTAAIERLSSHFQTLLASAVNCPEAEIGQLEILSPSDRNTLLVEFNQTLTDYSQERCIHQLFEAQATQTPNNIAVVFEDRQLTYAELNKQANQLAHRLQRLGVTSEVLVGLFVERSLEFIVGLLGILKAGGAYLPLDPGLPQDGVAFRLQDAQVKVLLTQQHLVESLPQSTAQIVYLDTDWHDIATESDKNLTSEVKPENLVYVLFTSGSTGKPKGVAVEHRQLLNYINAIAQRLDFSTCNSFAAVSTFAADLGNTTIFPCLCSGGCLHVISSERAANPEALADYFHRHPIDCLKIVPSHLSALLTASRPEQILPRQRLILGGEACSWQLIEQIQQLSTCQIFNHYGPTEATVGATTFAIAAEQTKQVSQTVPLGRPLANTQIYLLDPNLQPVPIGVPGELYIGGAGVARGYLNRPDLTQERFIPNPFWESRESESREQGVQGERNLKSLHPTPHTPHPTPLYKTGDLARYLPDGNIEFLGRIDRQVKIHGFRIELGEIEAALRQHPAIRETVVVAREDRPDIKHLVACIVPEKQSAPTTSELREFLQQQLPEYMVPSAFVKLKAMPLLPNGKVDLQALPAAEAIAPETDTFAAPRTTVEKMLAEIWQQILGLEQVGIYNNFFELGGDSILNMQVVAKANQAGLQLTPKQLFENQTIAELAAAVGKHQAISAEQGIVTGRVPLTPIQQRFFAQNLPDSHHWNQSVLLEVRIDPALMRQTVQKIVEYHDALRLRFVRQESVWQQFNADFDGIETFTQIDLSALSPAEQREAIASAANEIQASLDLSSGSLIRVAFFDLGASQPSRLLIVIHHLAVDGVSWRILLSDLQTVYQQLSQGETIQLPPKTTAFKHWAERLTDYARSPALQQELEYWLAVTRQQITRLPLDFPDGENTVAQARTVAIALSREETQALLQEVPAAAQTQMGDVLLAALAPALKQWTGANSHIIDLEGHGREAIFDDIDLSRTVGWFTTIFPVLLDLGTANDLGDTLKTVKQQLRAIPNRGIGYGVLRYLSGSQLGSQAEIQFNYLGQSDRVFQSSLFAPAYESCGSGRSPQGSRAYLLDINGIVAEGQLQLDWTYSEAIHRRATIENLANSFLGILRQLIAYCQSLKAIGSKSANLPEVVPAASKITAAVLKAEAVLDAAIRPDTSFQPTDDISSQELEPGRSPLAPLNKGGSSPLAPLVKGGSSPLAPLNKGGWGDLISHSQKTHRIFLTGATGFLGAFLLYELLQQTDAEIYCLVRAANLESGKQKIQNNLASYLLWHESLSDRIIPVIGDLSQPLLGLADKQFQLLASAIDVIYHNGAAINLVYPYSALKATNVLGTQEVLRLASLTKVKPVHYISTLSVLSANDRTETRNMRELYECDRHHIPSFGYAQTKWVAEKLVATAHHRGIPACIYRLGRISGDSKTGVCNTNDRLYRTIKGIIQLGYAPALDTTVDMTPVDYLSKAIVHLSQQEKSRDRVFHLCHPHPWRWFELTNWMRSFGYPLQPIDYNQFQAELLNEKMSPDNPLYPLIPFFSDRDETESSSSTPASERNMVEELAEIPIACPPIDPQLLNNYFSYLIQSGFLDAPHSNSRLRA</sequence>
<dbReference type="InterPro" id="IPR025110">
    <property type="entry name" value="AMP-bd_C"/>
</dbReference>
<dbReference type="Pfam" id="PF07993">
    <property type="entry name" value="NAD_binding_4"/>
    <property type="match status" value="1"/>
</dbReference>
<feature type="region of interest" description="Disordered" evidence="7">
    <location>
        <begin position="1550"/>
        <end position="1570"/>
    </location>
</feature>
<evidence type="ECO:0000256" key="3">
    <source>
        <dbReference type="ARBA" id="ARBA00022450"/>
    </source>
</evidence>
<dbReference type="EMBL" id="JTJC03000013">
    <property type="protein sequence ID" value="NHC37935.1"/>
    <property type="molecule type" value="Genomic_DNA"/>
</dbReference>
<dbReference type="Pfam" id="PF13193">
    <property type="entry name" value="AMP-binding_C"/>
    <property type="match status" value="1"/>
</dbReference>
<dbReference type="Pfam" id="PF00550">
    <property type="entry name" value="PP-binding"/>
    <property type="match status" value="1"/>
</dbReference>
<dbReference type="Gene3D" id="2.30.38.10">
    <property type="entry name" value="Luciferase, Domain 3"/>
    <property type="match status" value="1"/>
</dbReference>
<dbReference type="GO" id="GO:0043041">
    <property type="term" value="P:amino acid activation for nonribosomal peptide biosynthetic process"/>
    <property type="evidence" value="ECO:0007669"/>
    <property type="project" value="UniProtKB-ARBA"/>
</dbReference>
<dbReference type="FunFam" id="1.10.1200.10:FF:000005">
    <property type="entry name" value="Nonribosomal peptide synthetase 1"/>
    <property type="match status" value="1"/>
</dbReference>
<dbReference type="InterPro" id="IPR013120">
    <property type="entry name" value="FAR_NAD-bd"/>
</dbReference>
<comment type="caution">
    <text evidence="9">The sequence shown here is derived from an EMBL/GenBank/DDBJ whole genome shotgun (WGS) entry which is preliminary data.</text>
</comment>
<dbReference type="Gene3D" id="1.10.1200.10">
    <property type="entry name" value="ACP-like"/>
    <property type="match status" value="1"/>
</dbReference>
<protein>
    <submittedName>
        <fullName evidence="9">Non-ribosomal peptide synthetase</fullName>
    </submittedName>
</protein>
<dbReference type="InterPro" id="IPR036736">
    <property type="entry name" value="ACP-like_sf"/>
</dbReference>
<dbReference type="NCBIfam" id="TIGR01746">
    <property type="entry name" value="Thioester-redct"/>
    <property type="match status" value="1"/>
</dbReference>
<dbReference type="PROSITE" id="PS00455">
    <property type="entry name" value="AMP_BINDING"/>
    <property type="match status" value="1"/>
</dbReference>
<dbReference type="Pfam" id="PF00668">
    <property type="entry name" value="Condensation"/>
    <property type="match status" value="2"/>
</dbReference>
<comment type="similarity">
    <text evidence="2">Belongs to the ATP-dependent AMP-binding enzyme family.</text>
</comment>
<dbReference type="InterPro" id="IPR010060">
    <property type="entry name" value="NRPS_synth"/>
</dbReference>
<dbReference type="FunFam" id="3.30.300.30:FF:000010">
    <property type="entry name" value="Enterobactin synthetase component F"/>
    <property type="match status" value="1"/>
</dbReference>
<dbReference type="PANTHER" id="PTHR45398">
    <property type="match status" value="1"/>
</dbReference>
<dbReference type="InterPro" id="IPR020845">
    <property type="entry name" value="AMP-binding_CS"/>
</dbReference>
<dbReference type="PANTHER" id="PTHR45398:SF1">
    <property type="entry name" value="ENZYME, PUTATIVE (JCVI)-RELATED"/>
    <property type="match status" value="1"/>
</dbReference>
<dbReference type="CDD" id="cd05235">
    <property type="entry name" value="SDR_e1"/>
    <property type="match status" value="1"/>
</dbReference>
<dbReference type="Gene3D" id="3.40.50.980">
    <property type="match status" value="2"/>
</dbReference>
<dbReference type="FunFam" id="3.40.50.12780:FF:000012">
    <property type="entry name" value="Non-ribosomal peptide synthetase"/>
    <property type="match status" value="1"/>
</dbReference>
<keyword evidence="6" id="KW-0045">Antibiotic biosynthesis</keyword>
<dbReference type="Gene3D" id="3.40.50.720">
    <property type="entry name" value="NAD(P)-binding Rossmann-like Domain"/>
    <property type="match status" value="1"/>
</dbReference>
<dbReference type="InterPro" id="IPR000873">
    <property type="entry name" value="AMP-dep_synth/lig_dom"/>
</dbReference>
<dbReference type="SUPFAM" id="SSF56801">
    <property type="entry name" value="Acetyl-CoA synthetase-like"/>
    <property type="match status" value="1"/>
</dbReference>
<dbReference type="SUPFAM" id="SSF52777">
    <property type="entry name" value="CoA-dependent acyltransferases"/>
    <property type="match status" value="4"/>
</dbReference>
<dbReference type="SUPFAM" id="SSF51735">
    <property type="entry name" value="NAD(P)-binding Rossmann-fold domains"/>
    <property type="match status" value="1"/>
</dbReference>
<evidence type="ECO:0000256" key="5">
    <source>
        <dbReference type="ARBA" id="ARBA00022598"/>
    </source>
</evidence>
<keyword evidence="5" id="KW-0436">Ligase</keyword>
<dbReference type="GO" id="GO:0016874">
    <property type="term" value="F:ligase activity"/>
    <property type="evidence" value="ECO:0007669"/>
    <property type="project" value="UniProtKB-KW"/>
</dbReference>
<dbReference type="Pfam" id="PF00501">
    <property type="entry name" value="AMP-binding"/>
    <property type="match status" value="1"/>
</dbReference>
<dbReference type="GO" id="GO:0008610">
    <property type="term" value="P:lipid biosynthetic process"/>
    <property type="evidence" value="ECO:0007669"/>
    <property type="project" value="UniProtKB-ARBA"/>
</dbReference>
<dbReference type="InterPro" id="IPR023213">
    <property type="entry name" value="CAT-like_dom_sf"/>
</dbReference>
<dbReference type="Gene3D" id="3.30.559.30">
    <property type="entry name" value="Nonribosomal peptide synthetase, condensation domain"/>
    <property type="match status" value="2"/>
</dbReference>
<dbReference type="OrthoDB" id="9778383at2"/>
<evidence type="ECO:0000256" key="2">
    <source>
        <dbReference type="ARBA" id="ARBA00006432"/>
    </source>
</evidence>
<dbReference type="Proteomes" id="UP000031532">
    <property type="component" value="Unassembled WGS sequence"/>
</dbReference>
<feature type="compositionally biased region" description="Polar residues" evidence="7">
    <location>
        <begin position="1550"/>
        <end position="1560"/>
    </location>
</feature>
<dbReference type="GO" id="GO:0044550">
    <property type="term" value="P:secondary metabolite biosynthetic process"/>
    <property type="evidence" value="ECO:0007669"/>
    <property type="project" value="UniProtKB-ARBA"/>
</dbReference>
<evidence type="ECO:0000256" key="6">
    <source>
        <dbReference type="ARBA" id="ARBA00023194"/>
    </source>
</evidence>
<dbReference type="FunFam" id="3.40.50.980:FF:000001">
    <property type="entry name" value="Non-ribosomal peptide synthetase"/>
    <property type="match status" value="1"/>
</dbReference>
<organism evidence="9 10">
    <name type="scientific">Scytonema millei VB511283</name>
    <dbReference type="NCBI Taxonomy" id="1245923"/>
    <lineage>
        <taxon>Bacteria</taxon>
        <taxon>Bacillati</taxon>
        <taxon>Cyanobacteriota</taxon>
        <taxon>Cyanophyceae</taxon>
        <taxon>Nostocales</taxon>
        <taxon>Scytonemataceae</taxon>
        <taxon>Scytonema</taxon>
    </lineage>
</organism>
<dbReference type="InterPro" id="IPR010080">
    <property type="entry name" value="Thioester_reductase-like_dom"/>
</dbReference>
<dbReference type="Gene3D" id="3.30.559.10">
    <property type="entry name" value="Chloramphenicol acetyltransferase-like domain"/>
    <property type="match status" value="2"/>
</dbReference>
<dbReference type="InterPro" id="IPR045851">
    <property type="entry name" value="AMP-bd_C_sf"/>
</dbReference>
<dbReference type="GO" id="GO:0017000">
    <property type="term" value="P:antibiotic biosynthetic process"/>
    <property type="evidence" value="ECO:0007669"/>
    <property type="project" value="UniProtKB-KW"/>
</dbReference>
<name>A0A9X5I7J7_9CYAN</name>
<feature type="domain" description="Carrier" evidence="8">
    <location>
        <begin position="994"/>
        <end position="1068"/>
    </location>
</feature>
<proteinExistence type="inferred from homology"/>
<dbReference type="InterPro" id="IPR010071">
    <property type="entry name" value="AA_adenyl_dom"/>
</dbReference>
<dbReference type="CDD" id="cd05930">
    <property type="entry name" value="A_NRPS"/>
    <property type="match status" value="1"/>
</dbReference>
<reference evidence="9 10" key="1">
    <citation type="journal article" date="2015" name="Genome Announc.">
        <title>Draft Genome Sequence of the Terrestrial Cyanobacterium Scytonema millei VB511283, Isolated from Eastern India.</title>
        <authorList>
            <person name="Sen D."/>
            <person name="Chandrababunaidu M.M."/>
            <person name="Singh D."/>
            <person name="Sanghi N."/>
            <person name="Ghorai A."/>
            <person name="Mishra G.P."/>
            <person name="Madduluri M."/>
            <person name="Adhikary S.P."/>
            <person name="Tripathy S."/>
        </authorList>
    </citation>
    <scope>NUCLEOTIDE SEQUENCE [LARGE SCALE GENOMIC DNA]</scope>
    <source>
        <strain evidence="9 10">VB511283</strain>
    </source>
</reference>
<dbReference type="SUPFAM" id="SSF47336">
    <property type="entry name" value="ACP-like"/>
    <property type="match status" value="1"/>
</dbReference>
<keyword evidence="3" id="KW-0596">Phosphopantetheine</keyword>
<dbReference type="Gene3D" id="3.30.300.30">
    <property type="match status" value="1"/>
</dbReference>
<dbReference type="PROSITE" id="PS50075">
    <property type="entry name" value="CARRIER"/>
    <property type="match status" value="1"/>
</dbReference>
<dbReference type="NCBIfam" id="TIGR01720">
    <property type="entry name" value="NRPS-para261"/>
    <property type="match status" value="1"/>
</dbReference>
<dbReference type="InterPro" id="IPR009081">
    <property type="entry name" value="PP-bd_ACP"/>
</dbReference>
<dbReference type="NCBIfam" id="TIGR01733">
    <property type="entry name" value="AA-adenyl-dom"/>
    <property type="match status" value="1"/>
</dbReference>
<feature type="region of interest" description="Disordered" evidence="7">
    <location>
        <begin position="829"/>
        <end position="864"/>
    </location>
</feature>
<evidence type="ECO:0000313" key="9">
    <source>
        <dbReference type="EMBL" id="NHC37935.1"/>
    </source>
</evidence>
<keyword evidence="10" id="KW-1185">Reference proteome</keyword>